<keyword evidence="3 5" id="KW-0949">S-adenosyl-L-methionine</keyword>
<evidence type="ECO:0000256" key="3">
    <source>
        <dbReference type="ARBA" id="ARBA00022691"/>
    </source>
</evidence>
<evidence type="ECO:0000256" key="5">
    <source>
        <dbReference type="PROSITE-ProRule" id="PRU01026"/>
    </source>
</evidence>
<dbReference type="PATRIC" id="fig|59750.3.peg.374"/>
<dbReference type="Pfam" id="PF00398">
    <property type="entry name" value="RrnaAD"/>
    <property type="match status" value="1"/>
</dbReference>
<evidence type="ECO:0000259" key="6">
    <source>
        <dbReference type="SMART" id="SM00650"/>
    </source>
</evidence>
<dbReference type="InterPro" id="IPR020596">
    <property type="entry name" value="rRNA_Ade_Mease_Trfase_CS"/>
</dbReference>
<name>A0A132PUR6_9MYCO</name>
<comment type="caution">
    <text evidence="7">The sequence shown here is derived from an EMBL/GenBank/DDBJ whole genome shotgun (WGS) entry which is preliminary data.</text>
</comment>
<feature type="domain" description="Ribosomal RNA adenine methylase transferase N-terminal" evidence="6">
    <location>
        <begin position="21"/>
        <end position="179"/>
    </location>
</feature>
<dbReference type="Proteomes" id="UP000070612">
    <property type="component" value="Unassembled WGS sequence"/>
</dbReference>
<sequence>MSSPSHGRHEFGQNFLCDHRVVADIVEIISRTTGPIVEVGAGDGALTVPLQRLGRPLTAIEIDSRRAERLAGHTSAKVVATDFLRFRLPRTPHVIVGNLPFHLTTAMLRRLLHGPGWTDAVLLVQWEVARRRAGVGGATMMTAQWWPWFEFGLARKVSANAFRPRPTVDAGLLIITRRAHPMIDAADRRRYQALVHQVFTGRGRGIAQIIGRRVPRHWLRDNGINPAALPKDLTATQWAALFAAVG</sequence>
<evidence type="ECO:0000256" key="1">
    <source>
        <dbReference type="ARBA" id="ARBA00022603"/>
    </source>
</evidence>
<keyword evidence="1 5" id="KW-0489">Methyltransferase</keyword>
<dbReference type="SUPFAM" id="SSF53335">
    <property type="entry name" value="S-adenosyl-L-methionine-dependent methyltransferases"/>
    <property type="match status" value="1"/>
</dbReference>
<dbReference type="Gene3D" id="1.10.8.100">
    <property type="entry name" value="Ribosomal RNA adenine dimethylase-like, domain 2"/>
    <property type="match status" value="1"/>
</dbReference>
<feature type="binding site" evidence="5">
    <location>
        <position position="14"/>
    </location>
    <ligand>
        <name>S-adenosyl-L-methionine</name>
        <dbReference type="ChEBI" id="CHEBI:59789"/>
    </ligand>
</feature>
<dbReference type="EMBL" id="LGTW01000001">
    <property type="protein sequence ID" value="KWX26014.1"/>
    <property type="molecule type" value="Genomic_DNA"/>
</dbReference>
<dbReference type="CDD" id="cd02440">
    <property type="entry name" value="AdoMet_MTases"/>
    <property type="match status" value="1"/>
</dbReference>
<keyword evidence="8" id="KW-1185">Reference proteome</keyword>
<dbReference type="PANTHER" id="PTHR11727">
    <property type="entry name" value="DIMETHYLADENOSINE TRANSFERASE"/>
    <property type="match status" value="1"/>
</dbReference>
<feature type="binding site" evidence="5">
    <location>
        <position position="98"/>
    </location>
    <ligand>
        <name>S-adenosyl-L-methionine</name>
        <dbReference type="ChEBI" id="CHEBI:59789"/>
    </ligand>
</feature>
<dbReference type="GO" id="GO:0005829">
    <property type="term" value="C:cytosol"/>
    <property type="evidence" value="ECO:0007669"/>
    <property type="project" value="TreeGrafter"/>
</dbReference>
<dbReference type="InterPro" id="IPR020598">
    <property type="entry name" value="rRNA_Ade_methylase_Trfase_N"/>
</dbReference>
<feature type="binding site" evidence="5">
    <location>
        <position position="40"/>
    </location>
    <ligand>
        <name>S-adenosyl-L-methionine</name>
        <dbReference type="ChEBI" id="CHEBI:59789"/>
    </ligand>
</feature>
<keyword evidence="2 5" id="KW-0808">Transferase</keyword>
<reference evidence="7 8" key="1">
    <citation type="submission" date="2015-07" db="EMBL/GenBank/DDBJ databases">
        <title>A draft genome sequence of Mycobacterium wolinskyi.</title>
        <authorList>
            <person name="de Man T.J."/>
            <person name="Perry K.A."/>
            <person name="Coulliette A.D."/>
            <person name="Jensen B."/>
            <person name="Toney N.C."/>
            <person name="Limbago B.M."/>
            <person name="Noble-Wang J."/>
        </authorList>
    </citation>
    <scope>NUCLEOTIDE SEQUENCE [LARGE SCALE GENOMIC DNA]</scope>
    <source>
        <strain evidence="7 8">CDC_01</strain>
    </source>
</reference>
<evidence type="ECO:0000256" key="2">
    <source>
        <dbReference type="ARBA" id="ARBA00022679"/>
    </source>
</evidence>
<dbReference type="NCBIfam" id="NF000499">
    <property type="entry name" value="Erm23S_rRNA_broad"/>
    <property type="match status" value="1"/>
</dbReference>
<feature type="binding site" evidence="5">
    <location>
        <position position="61"/>
    </location>
    <ligand>
        <name>S-adenosyl-L-methionine</name>
        <dbReference type="ChEBI" id="CHEBI:59789"/>
    </ligand>
</feature>
<dbReference type="AlphaFoldDB" id="A0A132PUR6"/>
<dbReference type="InterPro" id="IPR029063">
    <property type="entry name" value="SAM-dependent_MTases_sf"/>
</dbReference>
<dbReference type="Gene3D" id="3.40.50.150">
    <property type="entry name" value="Vaccinia Virus protein VP39"/>
    <property type="match status" value="1"/>
</dbReference>
<protein>
    <submittedName>
        <fullName evidence="7">23S rRNA methyltransferase</fullName>
    </submittedName>
</protein>
<dbReference type="GO" id="GO:0003723">
    <property type="term" value="F:RNA binding"/>
    <property type="evidence" value="ECO:0007669"/>
    <property type="project" value="UniProtKB-UniRule"/>
</dbReference>
<keyword evidence="4 5" id="KW-0694">RNA-binding</keyword>
<dbReference type="InterPro" id="IPR023165">
    <property type="entry name" value="rRNA_Ade_diMease-like_C"/>
</dbReference>
<feature type="binding site" evidence="5">
    <location>
        <position position="16"/>
    </location>
    <ligand>
        <name>S-adenosyl-L-methionine</name>
        <dbReference type="ChEBI" id="CHEBI:59789"/>
    </ligand>
</feature>
<dbReference type="RefSeq" id="WP_067842937.1">
    <property type="nucleotide sequence ID" value="NZ_LGTW01000001.1"/>
</dbReference>
<dbReference type="PANTHER" id="PTHR11727:SF7">
    <property type="entry name" value="DIMETHYLADENOSINE TRANSFERASE-RELATED"/>
    <property type="match status" value="1"/>
</dbReference>
<dbReference type="PROSITE" id="PS01131">
    <property type="entry name" value="RRNA_A_DIMETH"/>
    <property type="match status" value="1"/>
</dbReference>
<evidence type="ECO:0000256" key="4">
    <source>
        <dbReference type="ARBA" id="ARBA00022884"/>
    </source>
</evidence>
<evidence type="ECO:0000313" key="7">
    <source>
        <dbReference type="EMBL" id="KWX26014.1"/>
    </source>
</evidence>
<dbReference type="GO" id="GO:0000179">
    <property type="term" value="F:rRNA (adenine-N6,N6-)-dimethyltransferase activity"/>
    <property type="evidence" value="ECO:0007669"/>
    <property type="project" value="UniProtKB-UniRule"/>
</dbReference>
<gene>
    <name evidence="7" type="ORF">AFM11_01820</name>
</gene>
<accession>A0A132PUR6</accession>
<dbReference type="PROSITE" id="PS51689">
    <property type="entry name" value="SAM_RNA_A_N6_MT"/>
    <property type="match status" value="1"/>
</dbReference>
<dbReference type="STRING" id="59750.AWC31_34600"/>
<organism evidence="7 8">
    <name type="scientific">Mycolicibacterium wolinskyi</name>
    <dbReference type="NCBI Taxonomy" id="59750"/>
    <lineage>
        <taxon>Bacteria</taxon>
        <taxon>Bacillati</taxon>
        <taxon>Actinomycetota</taxon>
        <taxon>Actinomycetes</taxon>
        <taxon>Mycobacteriales</taxon>
        <taxon>Mycobacteriaceae</taxon>
        <taxon>Mycolicibacterium</taxon>
    </lineage>
</organism>
<evidence type="ECO:0000313" key="8">
    <source>
        <dbReference type="Proteomes" id="UP000070612"/>
    </source>
</evidence>
<proteinExistence type="inferred from homology"/>
<dbReference type="InterPro" id="IPR001737">
    <property type="entry name" value="KsgA/Erm"/>
</dbReference>
<comment type="similarity">
    <text evidence="5">Belongs to the class I-like SAM-binding methyltransferase superfamily. rRNA adenine N(6)-methyltransferase family.</text>
</comment>
<dbReference type="SMART" id="SM00650">
    <property type="entry name" value="rADc"/>
    <property type="match status" value="1"/>
</dbReference>
<feature type="binding site" evidence="5">
    <location>
        <position position="82"/>
    </location>
    <ligand>
        <name>S-adenosyl-L-methionine</name>
        <dbReference type="ChEBI" id="CHEBI:59789"/>
    </ligand>
</feature>